<dbReference type="EMBL" id="WOFH01000008">
    <property type="protein sequence ID" value="MUN39612.1"/>
    <property type="molecule type" value="Genomic_DNA"/>
</dbReference>
<proteinExistence type="predicted"/>
<comment type="caution">
    <text evidence="1">The sequence shown here is derived from an EMBL/GenBank/DDBJ whole genome shotgun (WGS) entry which is preliminary data.</text>
</comment>
<name>A0A7K1L5A5_9ACTN</name>
<reference evidence="1 2" key="1">
    <citation type="submission" date="2019-11" db="EMBL/GenBank/DDBJ databases">
        <authorList>
            <person name="Cao P."/>
        </authorList>
    </citation>
    <scope>NUCLEOTIDE SEQUENCE [LARGE SCALE GENOMIC DNA]</scope>
    <source>
        <strain evidence="1 2">NEAU-AAG5</strain>
    </source>
</reference>
<gene>
    <name evidence="1" type="ORF">GNZ18_23885</name>
</gene>
<dbReference type="AlphaFoldDB" id="A0A7K1L5A5"/>
<protein>
    <submittedName>
        <fullName evidence="1">Uncharacterized protein</fullName>
    </submittedName>
</protein>
<dbReference type="Proteomes" id="UP000432015">
    <property type="component" value="Unassembled WGS sequence"/>
</dbReference>
<evidence type="ECO:0000313" key="2">
    <source>
        <dbReference type="Proteomes" id="UP000432015"/>
    </source>
</evidence>
<evidence type="ECO:0000313" key="1">
    <source>
        <dbReference type="EMBL" id="MUN39612.1"/>
    </source>
</evidence>
<sequence>MILIGGSSAAFAEGAHFVPEATDVSWDGTVATVTFREVDVALETDVTTISVKVTADVDAVCRRGASVLRIHRSATALDAKDHPISEGGTVEGTASVPLEVTGLKLSGFRCVITQISLTAVLEDFWTGATLTHKTDIDRPEEHH</sequence>
<dbReference type="RefSeq" id="WP_156218746.1">
    <property type="nucleotide sequence ID" value="NZ_WOFH01000008.1"/>
</dbReference>
<accession>A0A7K1L5A5</accession>
<keyword evidence="2" id="KW-1185">Reference proteome</keyword>
<organism evidence="1 2">
    <name type="scientific">Actinomadura litoris</name>
    <dbReference type="NCBI Taxonomy" id="2678616"/>
    <lineage>
        <taxon>Bacteria</taxon>
        <taxon>Bacillati</taxon>
        <taxon>Actinomycetota</taxon>
        <taxon>Actinomycetes</taxon>
        <taxon>Streptosporangiales</taxon>
        <taxon>Thermomonosporaceae</taxon>
        <taxon>Actinomadura</taxon>
    </lineage>
</organism>